<feature type="compositionally biased region" description="Polar residues" evidence="1">
    <location>
        <begin position="256"/>
        <end position="279"/>
    </location>
</feature>
<accession>A0ABP0FGF9</accession>
<keyword evidence="3" id="KW-1185">Reference proteome</keyword>
<feature type="compositionally biased region" description="Polar residues" evidence="1">
    <location>
        <begin position="294"/>
        <end position="320"/>
    </location>
</feature>
<evidence type="ECO:0000313" key="2">
    <source>
        <dbReference type="EMBL" id="CAK8678773.1"/>
    </source>
</evidence>
<feature type="compositionally biased region" description="Basic and acidic residues" evidence="1">
    <location>
        <begin position="630"/>
        <end position="642"/>
    </location>
</feature>
<protein>
    <submittedName>
        <fullName evidence="2">Uncharacterized protein</fullName>
    </submittedName>
</protein>
<feature type="region of interest" description="Disordered" evidence="1">
    <location>
        <begin position="256"/>
        <end position="320"/>
    </location>
</feature>
<name>A0ABP0FGF9_CLALP</name>
<evidence type="ECO:0000256" key="1">
    <source>
        <dbReference type="SAM" id="MobiDB-lite"/>
    </source>
</evidence>
<proteinExistence type="predicted"/>
<evidence type="ECO:0000313" key="3">
    <source>
        <dbReference type="Proteomes" id="UP001642483"/>
    </source>
</evidence>
<gene>
    <name evidence="2" type="ORF">CVLEPA_LOCUS9058</name>
</gene>
<organism evidence="2 3">
    <name type="scientific">Clavelina lepadiformis</name>
    <name type="common">Light-bulb sea squirt</name>
    <name type="synonym">Ascidia lepadiformis</name>
    <dbReference type="NCBI Taxonomy" id="159417"/>
    <lineage>
        <taxon>Eukaryota</taxon>
        <taxon>Metazoa</taxon>
        <taxon>Chordata</taxon>
        <taxon>Tunicata</taxon>
        <taxon>Ascidiacea</taxon>
        <taxon>Aplousobranchia</taxon>
        <taxon>Clavelinidae</taxon>
        <taxon>Clavelina</taxon>
    </lineage>
</organism>
<feature type="region of interest" description="Disordered" evidence="1">
    <location>
        <begin position="470"/>
        <end position="533"/>
    </location>
</feature>
<dbReference type="Proteomes" id="UP001642483">
    <property type="component" value="Unassembled WGS sequence"/>
</dbReference>
<comment type="caution">
    <text evidence="2">The sequence shown here is derived from an EMBL/GenBank/DDBJ whole genome shotgun (WGS) entry which is preliminary data.</text>
</comment>
<sequence length="723" mass="82440">MVKQGFTCEVSGFHSVLKVNVTDFGYSENDKISFINDLLLGRIEKEALIDRVSKFEVDEQNAGFSSGWQQHNNKKLIPSSGVARANEYVLRGVFVGTMDSPTQESNVYVVPIPKTEKVNNLKLEQGEIAPFQVVDSLFCKLNDRKCPLTKGMLHCSQEGSRFILEKEKRERKQTKSIEPGMVRRIREKFSSKYSSTESGLTDHNSVSKPLSNLQISKENLNNCKAKITCDAANSLTHEKPKPSKCKGSAYRKSLPSNLTLKKVNGNQRQSLQDWSTYQQGRDGRKRNSTPPPSTGFSPNSHYDSTTSSSEDLHSNFTSNTKHSMYSKTSTLMQTAQVVRGSCTSTKTLEPTVSLGRCRNKPSVRRIEPEKEFKPSLSSPVMMQMKIGSRTRSTSTLRCPMGKYEADNLTAKRNDNIDTALNFHHQPNENLEIGVKSRRLRNASSGPFQVLDEKRNNYRSTSNAVKDEVFAQEDNRASSPGPRCVDQLEYPFSDSTTEEEKEVKKKWNRSTDKNNKEKRKKETFHNSNKSNVSDESLGMNFEELKKEHRMWHRYRRQSSAAQDYIMSEEHELTSHPDERRQAYDDRVRQFIQCPPPIKTKTSVTLASPLAPNTQSELPKYSKKFASNMTSDRARPLVASDKRNKSNPIDIEYDNRKSRRSRQPSNHDFTSDEDKGEFFKADIGRMRLQIMEPVFIVWGFHDTTIAFVPRSRFCAGYLSHSFKLD</sequence>
<reference evidence="2 3" key="1">
    <citation type="submission" date="2024-02" db="EMBL/GenBank/DDBJ databases">
        <authorList>
            <person name="Daric V."/>
            <person name="Darras S."/>
        </authorList>
    </citation>
    <scope>NUCLEOTIDE SEQUENCE [LARGE SCALE GENOMIC DNA]</scope>
</reference>
<feature type="compositionally biased region" description="Polar residues" evidence="1">
    <location>
        <begin position="524"/>
        <end position="533"/>
    </location>
</feature>
<feature type="region of interest" description="Disordered" evidence="1">
    <location>
        <begin position="630"/>
        <end position="672"/>
    </location>
</feature>
<dbReference type="EMBL" id="CAWYQH010000057">
    <property type="protein sequence ID" value="CAK8678773.1"/>
    <property type="molecule type" value="Genomic_DNA"/>
</dbReference>
<feature type="compositionally biased region" description="Basic and acidic residues" evidence="1">
    <location>
        <begin position="500"/>
        <end position="514"/>
    </location>
</feature>